<evidence type="ECO:0000313" key="7">
    <source>
        <dbReference type="EMBL" id="KAI7737023.1"/>
    </source>
</evidence>
<accession>A0AAD5GEB5</accession>
<protein>
    <recommendedName>
        <fullName evidence="9">Rapid ALkalinization Factor</fullName>
    </recommendedName>
</protein>
<keyword evidence="6" id="KW-1015">Disulfide bond</keyword>
<evidence type="ECO:0000256" key="6">
    <source>
        <dbReference type="ARBA" id="ARBA00023157"/>
    </source>
</evidence>
<comment type="subcellular location">
    <subcellularLocation>
        <location evidence="1">Secreted</location>
    </subcellularLocation>
</comment>
<reference evidence="7" key="1">
    <citation type="submission" date="2022-06" db="EMBL/GenBank/DDBJ databases">
        <title>Uncovering the hologenomic basis of an extraordinary plant invasion.</title>
        <authorList>
            <person name="Bieker V.C."/>
            <person name="Martin M.D."/>
            <person name="Gilbert T."/>
            <person name="Hodgins K."/>
            <person name="Battlay P."/>
            <person name="Petersen B."/>
            <person name="Wilson J."/>
        </authorList>
    </citation>
    <scope>NUCLEOTIDE SEQUENCE</scope>
    <source>
        <strain evidence="7">AA19_3_7</strain>
        <tissue evidence="7">Leaf</tissue>
    </source>
</reference>
<feature type="non-terminal residue" evidence="7">
    <location>
        <position position="1"/>
    </location>
</feature>
<dbReference type="PANTHER" id="PTHR33136">
    <property type="entry name" value="RAPID ALKALINIZATION FACTOR-LIKE"/>
    <property type="match status" value="1"/>
</dbReference>
<name>A0AAD5GEB5_AMBAR</name>
<comment type="caution">
    <text evidence="7">The sequence shown here is derived from an EMBL/GenBank/DDBJ whole genome shotgun (WGS) entry which is preliminary data.</text>
</comment>
<dbReference type="GO" id="GO:0005179">
    <property type="term" value="F:hormone activity"/>
    <property type="evidence" value="ECO:0007669"/>
    <property type="project" value="UniProtKB-KW"/>
</dbReference>
<keyword evidence="4" id="KW-0372">Hormone</keyword>
<evidence type="ECO:0000313" key="8">
    <source>
        <dbReference type="Proteomes" id="UP001206925"/>
    </source>
</evidence>
<gene>
    <name evidence="7" type="ORF">M8C21_007523</name>
</gene>
<dbReference type="GO" id="GO:0005576">
    <property type="term" value="C:extracellular region"/>
    <property type="evidence" value="ECO:0007669"/>
    <property type="project" value="UniProtKB-SubCell"/>
</dbReference>
<comment type="similarity">
    <text evidence="2">Belongs to the plant rapid alkalinization factor (RALF) family.</text>
</comment>
<dbReference type="AlphaFoldDB" id="A0AAD5GEB5"/>
<dbReference type="EMBL" id="JAMZMK010009143">
    <property type="protein sequence ID" value="KAI7737023.1"/>
    <property type="molecule type" value="Genomic_DNA"/>
</dbReference>
<evidence type="ECO:0000256" key="2">
    <source>
        <dbReference type="ARBA" id="ARBA00009178"/>
    </source>
</evidence>
<dbReference type="PANTHER" id="PTHR33136:SF89">
    <property type="entry name" value="PROTEIN RALF-LIKE 19"/>
    <property type="match status" value="1"/>
</dbReference>
<dbReference type="GO" id="GO:0009506">
    <property type="term" value="C:plasmodesma"/>
    <property type="evidence" value="ECO:0007669"/>
    <property type="project" value="TreeGrafter"/>
</dbReference>
<evidence type="ECO:0000256" key="5">
    <source>
        <dbReference type="ARBA" id="ARBA00022729"/>
    </source>
</evidence>
<organism evidence="7 8">
    <name type="scientific">Ambrosia artemisiifolia</name>
    <name type="common">Common ragweed</name>
    <dbReference type="NCBI Taxonomy" id="4212"/>
    <lineage>
        <taxon>Eukaryota</taxon>
        <taxon>Viridiplantae</taxon>
        <taxon>Streptophyta</taxon>
        <taxon>Embryophyta</taxon>
        <taxon>Tracheophyta</taxon>
        <taxon>Spermatophyta</taxon>
        <taxon>Magnoliopsida</taxon>
        <taxon>eudicotyledons</taxon>
        <taxon>Gunneridae</taxon>
        <taxon>Pentapetalae</taxon>
        <taxon>asterids</taxon>
        <taxon>campanulids</taxon>
        <taxon>Asterales</taxon>
        <taxon>Asteraceae</taxon>
        <taxon>Asteroideae</taxon>
        <taxon>Heliantheae alliance</taxon>
        <taxon>Heliantheae</taxon>
        <taxon>Ambrosia</taxon>
    </lineage>
</organism>
<proteinExistence type="inferred from homology"/>
<dbReference type="InterPro" id="IPR008801">
    <property type="entry name" value="RALF"/>
</dbReference>
<evidence type="ECO:0000256" key="4">
    <source>
        <dbReference type="ARBA" id="ARBA00022702"/>
    </source>
</evidence>
<evidence type="ECO:0000256" key="1">
    <source>
        <dbReference type="ARBA" id="ARBA00004613"/>
    </source>
</evidence>
<evidence type="ECO:0008006" key="9">
    <source>
        <dbReference type="Google" id="ProtNLM"/>
    </source>
</evidence>
<keyword evidence="8" id="KW-1185">Reference proteome</keyword>
<dbReference type="Pfam" id="PF05498">
    <property type="entry name" value="RALF"/>
    <property type="match status" value="1"/>
</dbReference>
<keyword evidence="5" id="KW-0732">Signal</keyword>
<dbReference type="GO" id="GO:0019722">
    <property type="term" value="P:calcium-mediated signaling"/>
    <property type="evidence" value="ECO:0007669"/>
    <property type="project" value="TreeGrafter"/>
</dbReference>
<keyword evidence="3" id="KW-0964">Secreted</keyword>
<dbReference type="Proteomes" id="UP001206925">
    <property type="component" value="Unassembled WGS sequence"/>
</dbReference>
<sequence length="79" mass="8620">IVFPTIPMYALSCCALSLSMNMPFEPNLLEGATSAMVHCKLKNNVPCNQRGQSYYNCNGRGQANPYTQGCNVITRCGGR</sequence>
<evidence type="ECO:0000256" key="3">
    <source>
        <dbReference type="ARBA" id="ARBA00022525"/>
    </source>
</evidence>